<organism evidence="4 5">
    <name type="scientific">Bifidobacterium ruminantium</name>
    <dbReference type="NCBI Taxonomy" id="78346"/>
    <lineage>
        <taxon>Bacteria</taxon>
        <taxon>Bacillati</taxon>
        <taxon>Actinomycetota</taxon>
        <taxon>Actinomycetes</taxon>
        <taxon>Bifidobacteriales</taxon>
        <taxon>Bifidobacteriaceae</taxon>
        <taxon>Bifidobacterium</taxon>
    </lineage>
</organism>
<keyword evidence="5" id="KW-1185">Reference proteome</keyword>
<dbReference type="Gene3D" id="3.90.1150.10">
    <property type="entry name" value="Aspartate Aminotransferase, domain 1"/>
    <property type="match status" value="1"/>
</dbReference>
<accession>A0A087CU36</accession>
<dbReference type="AlphaFoldDB" id="A0A087CU36"/>
<dbReference type="Pfam" id="PF00202">
    <property type="entry name" value="Aminotran_3"/>
    <property type="match status" value="1"/>
</dbReference>
<evidence type="ECO:0000256" key="2">
    <source>
        <dbReference type="ARBA" id="ARBA00022898"/>
    </source>
</evidence>
<dbReference type="PROSITE" id="PS00600">
    <property type="entry name" value="AA_TRANSFER_CLASS_3"/>
    <property type="match status" value="1"/>
</dbReference>
<evidence type="ECO:0000313" key="5">
    <source>
        <dbReference type="Proteomes" id="UP000029078"/>
    </source>
</evidence>
<sequence length="444" mass="48756">MAEKTTILDMNRFDDSNLDGLDENKRELVRRRRILGKGYRLFYKDPVEIVRGEGSHVFDEKGNDYLDAYNNVVSVGHCHPHVVEAIAKQAATLNTHTRYLHETILDYSEALIAKMPREIDRITYQCTGSEANDLAIRIARNYTGGRGIIITNEAYHGNTDLVSSFSPSIGKGQALSLEAGILPTPDTHAIGEDEIGDYMIKALKAEIARMKRHGIKFAALLVDSIFSSDGIFPGKPGWLAKVADAVHEEGGLYIADEVQPGFCRTGEAFWGFARHGIVPDIVTMGKPMANGIACSATAVRHEILDTFNDKIPYFNTFAGNPVAMAAAKATLEVMDGEDIMGNAHRVGALFKNELQKLAKDHPSIADVRGAGLYIGVEFDDPETGDPLSIEVLSLIEQMRQHRVLTSNCGSYGNIMKIRPPLVFSESDVNRYMTALEESLTALGL</sequence>
<dbReference type="SUPFAM" id="SSF53383">
    <property type="entry name" value="PLP-dependent transferases"/>
    <property type="match status" value="1"/>
</dbReference>
<dbReference type="InterPro" id="IPR015422">
    <property type="entry name" value="PyrdxlP-dep_Trfase_small"/>
</dbReference>
<keyword evidence="4" id="KW-0808">Transferase</keyword>
<dbReference type="GO" id="GO:0008483">
    <property type="term" value="F:transaminase activity"/>
    <property type="evidence" value="ECO:0007669"/>
    <property type="project" value="UniProtKB-KW"/>
</dbReference>
<evidence type="ECO:0000256" key="3">
    <source>
        <dbReference type="RuleBase" id="RU003560"/>
    </source>
</evidence>
<gene>
    <name evidence="4" type="ORF">BRUM_1700</name>
</gene>
<dbReference type="RefSeq" id="WP_026646794.1">
    <property type="nucleotide sequence ID" value="NZ_JGZL01000013.1"/>
</dbReference>
<protein>
    <submittedName>
        <fullName evidence="4">Aminotransferase class-III</fullName>
        <ecNumber evidence="4">4.2.3.2</ecNumber>
    </submittedName>
</protein>
<dbReference type="InterPro" id="IPR005814">
    <property type="entry name" value="Aminotrans_3"/>
</dbReference>
<dbReference type="EMBL" id="JGZL01000013">
    <property type="protein sequence ID" value="KFI86786.1"/>
    <property type="molecule type" value="Genomic_DNA"/>
</dbReference>
<dbReference type="PIRSF" id="PIRSF000521">
    <property type="entry name" value="Transaminase_4ab_Lys_Orn"/>
    <property type="match status" value="1"/>
</dbReference>
<dbReference type="GO" id="GO:0030170">
    <property type="term" value="F:pyridoxal phosphate binding"/>
    <property type="evidence" value="ECO:0007669"/>
    <property type="project" value="InterPro"/>
</dbReference>
<dbReference type="Proteomes" id="UP000029078">
    <property type="component" value="Unassembled WGS sequence"/>
</dbReference>
<dbReference type="InterPro" id="IPR015421">
    <property type="entry name" value="PyrdxlP-dep_Trfase_major"/>
</dbReference>
<dbReference type="eggNOG" id="COG0160">
    <property type="taxonomic scope" value="Bacteria"/>
</dbReference>
<keyword evidence="4" id="KW-0456">Lyase</keyword>
<reference evidence="4 5" key="1">
    <citation type="submission" date="2014-03" db="EMBL/GenBank/DDBJ databases">
        <title>Genomics of Bifidobacteria.</title>
        <authorList>
            <person name="Ventura M."/>
            <person name="Milani C."/>
            <person name="Lugli G.A."/>
        </authorList>
    </citation>
    <scope>NUCLEOTIDE SEQUENCE [LARGE SCALE GENOMIC DNA]</scope>
    <source>
        <strain evidence="4 5">LMG 21811</strain>
    </source>
</reference>
<dbReference type="PANTHER" id="PTHR45688">
    <property type="match status" value="1"/>
</dbReference>
<evidence type="ECO:0000256" key="1">
    <source>
        <dbReference type="ARBA" id="ARBA00008954"/>
    </source>
</evidence>
<keyword evidence="4" id="KW-0032">Aminotransferase</keyword>
<dbReference type="Gene3D" id="3.40.640.10">
    <property type="entry name" value="Type I PLP-dependent aspartate aminotransferase-like (Major domain)"/>
    <property type="match status" value="1"/>
</dbReference>
<comment type="similarity">
    <text evidence="1 3">Belongs to the class-III pyridoxal-phosphate-dependent aminotransferase family.</text>
</comment>
<proteinExistence type="inferred from homology"/>
<comment type="caution">
    <text evidence="4">The sequence shown here is derived from an EMBL/GenBank/DDBJ whole genome shotgun (WGS) entry which is preliminary data.</text>
</comment>
<keyword evidence="2 3" id="KW-0663">Pyridoxal phosphate</keyword>
<dbReference type="InterPro" id="IPR049704">
    <property type="entry name" value="Aminotrans_3_PPA_site"/>
</dbReference>
<dbReference type="CDD" id="cd00610">
    <property type="entry name" value="OAT_like"/>
    <property type="match status" value="1"/>
</dbReference>
<dbReference type="PANTHER" id="PTHR45688:SF13">
    <property type="entry name" value="ALANINE--GLYOXYLATE AMINOTRANSFERASE 2-LIKE"/>
    <property type="match status" value="1"/>
</dbReference>
<name>A0A087CU36_BIFRU</name>
<dbReference type="GO" id="GO:0050459">
    <property type="term" value="F:ethanolamine-phosphate phospho-lyase activity"/>
    <property type="evidence" value="ECO:0007669"/>
    <property type="project" value="UniProtKB-EC"/>
</dbReference>
<evidence type="ECO:0000313" key="4">
    <source>
        <dbReference type="EMBL" id="KFI86786.1"/>
    </source>
</evidence>
<dbReference type="InterPro" id="IPR015424">
    <property type="entry name" value="PyrdxlP-dep_Trfase"/>
</dbReference>
<dbReference type="STRING" id="78346.BRUM_1700"/>
<dbReference type="EC" id="4.2.3.2" evidence="4"/>